<comment type="caution">
    <text evidence="1">The sequence shown here is derived from an EMBL/GenBank/DDBJ whole genome shotgun (WGS) entry which is preliminary data.</text>
</comment>
<name>A0ABW0H4T2_9HYPH</name>
<sequence length="87" mass="9288">MTGPFSFDEVAARLKAASDAELVAINQLELLASRASTHEPANPAIYQLTVGETRRQAEALAFAAQVFKHLAACPGFTFAMPPIGRSQ</sequence>
<evidence type="ECO:0000313" key="2">
    <source>
        <dbReference type="Proteomes" id="UP001596104"/>
    </source>
</evidence>
<protein>
    <submittedName>
        <fullName evidence="1">Uncharacterized protein</fullName>
    </submittedName>
</protein>
<evidence type="ECO:0000313" key="1">
    <source>
        <dbReference type="EMBL" id="MFC5391647.1"/>
    </source>
</evidence>
<proteinExistence type="predicted"/>
<keyword evidence="2" id="KW-1185">Reference proteome</keyword>
<accession>A0ABW0H4T2</accession>
<reference evidence="2" key="1">
    <citation type="journal article" date="2019" name="Int. J. Syst. Evol. Microbiol.">
        <title>The Global Catalogue of Microorganisms (GCM) 10K type strain sequencing project: providing services to taxonomists for standard genome sequencing and annotation.</title>
        <authorList>
            <consortium name="The Broad Institute Genomics Platform"/>
            <consortium name="The Broad Institute Genome Sequencing Center for Infectious Disease"/>
            <person name="Wu L."/>
            <person name="Ma J."/>
        </authorList>
    </citation>
    <scope>NUCLEOTIDE SEQUENCE [LARGE SCALE GENOMIC DNA]</scope>
    <source>
        <strain evidence="2">CGMCC 1.16326</strain>
    </source>
</reference>
<dbReference type="EMBL" id="JBHSLV010000007">
    <property type="protein sequence ID" value="MFC5391647.1"/>
    <property type="molecule type" value="Genomic_DNA"/>
</dbReference>
<gene>
    <name evidence="1" type="ORF">ACFPPC_03210</name>
</gene>
<dbReference type="RefSeq" id="WP_377006452.1">
    <property type="nucleotide sequence ID" value="NZ_JBHSLV010000007.1"/>
</dbReference>
<organism evidence="1 2">
    <name type="scientific">Bosea vestrisii</name>
    <dbReference type="NCBI Taxonomy" id="151416"/>
    <lineage>
        <taxon>Bacteria</taxon>
        <taxon>Pseudomonadati</taxon>
        <taxon>Pseudomonadota</taxon>
        <taxon>Alphaproteobacteria</taxon>
        <taxon>Hyphomicrobiales</taxon>
        <taxon>Boseaceae</taxon>
        <taxon>Bosea</taxon>
    </lineage>
</organism>
<dbReference type="Proteomes" id="UP001596104">
    <property type="component" value="Unassembled WGS sequence"/>
</dbReference>